<dbReference type="Proteomes" id="UP000075666">
    <property type="component" value="Unassembled WGS sequence"/>
</dbReference>
<dbReference type="NCBIfam" id="TIGR02832">
    <property type="entry name" value="spo_yunB"/>
    <property type="match status" value="1"/>
</dbReference>
<organism evidence="3 4">
    <name type="scientific">Heyndrickxia sporothermodurans</name>
    <dbReference type="NCBI Taxonomy" id="46224"/>
    <lineage>
        <taxon>Bacteria</taxon>
        <taxon>Bacillati</taxon>
        <taxon>Bacillota</taxon>
        <taxon>Bacilli</taxon>
        <taxon>Bacillales</taxon>
        <taxon>Bacillaceae</taxon>
        <taxon>Heyndrickxia</taxon>
    </lineage>
</organism>
<name>A0A150L3P5_9BACI</name>
<feature type="compositionally biased region" description="Basic and acidic residues" evidence="1">
    <location>
        <begin position="245"/>
        <end position="257"/>
    </location>
</feature>
<evidence type="ECO:0000313" key="4">
    <source>
        <dbReference type="Proteomes" id="UP000075666"/>
    </source>
</evidence>
<evidence type="ECO:0000256" key="2">
    <source>
        <dbReference type="SAM" id="Phobius"/>
    </source>
</evidence>
<reference evidence="3 4" key="1">
    <citation type="submission" date="2016-01" db="EMBL/GenBank/DDBJ databases">
        <title>Genome Sequences of Twelve Sporeforming Bacillus Species Isolated from Foods.</title>
        <authorList>
            <person name="Berendsen E.M."/>
            <person name="Wells-Bennik M.H."/>
            <person name="Krawcyk A.O."/>
            <person name="De Jong A."/>
            <person name="Holsappel S."/>
            <person name="Eijlander R.T."/>
            <person name="Kuipers O.P."/>
        </authorList>
    </citation>
    <scope>NUCLEOTIDE SEQUENCE [LARGE SCALE GENOMIC DNA]</scope>
    <source>
        <strain evidence="3 4">B4102</strain>
    </source>
</reference>
<feature type="transmembrane region" description="Helical" evidence="2">
    <location>
        <begin position="18"/>
        <end position="38"/>
    </location>
</feature>
<proteinExistence type="predicted"/>
<dbReference type="Pfam" id="PF09560">
    <property type="entry name" value="Spore_YunB"/>
    <property type="match status" value="1"/>
</dbReference>
<dbReference type="EMBL" id="LQYN01000052">
    <property type="protein sequence ID" value="KYD06596.1"/>
    <property type="molecule type" value="Genomic_DNA"/>
</dbReference>
<keyword evidence="2" id="KW-1133">Transmembrane helix</keyword>
<feature type="compositionally biased region" description="Polar residues" evidence="1">
    <location>
        <begin position="230"/>
        <end position="240"/>
    </location>
</feature>
<keyword evidence="2" id="KW-0472">Membrane</keyword>
<keyword evidence="4" id="KW-1185">Reference proteome</keyword>
<feature type="region of interest" description="Disordered" evidence="1">
    <location>
        <begin position="229"/>
        <end position="257"/>
    </location>
</feature>
<comment type="caution">
    <text evidence="3">The sequence shown here is derived from an EMBL/GenBank/DDBJ whole genome shotgun (WGS) entry which is preliminary data.</text>
</comment>
<dbReference type="PIRSF" id="PIRSF021383">
    <property type="entry name" value="YunB"/>
    <property type="match status" value="1"/>
</dbReference>
<evidence type="ECO:0000313" key="3">
    <source>
        <dbReference type="EMBL" id="KYD06596.1"/>
    </source>
</evidence>
<accession>A0A150L3P5</accession>
<dbReference type="STRING" id="46224.B4102_3056"/>
<dbReference type="AlphaFoldDB" id="A0A150L3P5"/>
<gene>
    <name evidence="3" type="ORF">B4102_3056</name>
</gene>
<sequence>MGKFRPHKSRRGPLPVRYVLLLTFVFFTFSTVIGILLVNKGIKPTLIKYAESQNQKIAANAVSYAIDKLKNDQETLNKIISTKENNKGNISSISIYPGIGNKIAAQIQQDIQSYLDGAEEGNIQGFTDLKKDSNSGELVYSVPIGRATDNILLGNLGPNIPIRLHVIGDAAVDLKHEMGETGINGTEIKLNIDVKVNVQTIIPFATDVKEYSQTVSLLTGAYHMDVPQYYNGNGESSPPSIQLDGEEKKEKESTKKK</sequence>
<protein>
    <submittedName>
        <fullName evidence="3">Uncharacterized protein</fullName>
    </submittedName>
</protein>
<dbReference type="InterPro" id="IPR014197">
    <property type="entry name" value="Sporulation_prot_YunB"/>
</dbReference>
<keyword evidence="2" id="KW-0812">Transmembrane</keyword>
<dbReference type="RefSeq" id="WP_066231450.1">
    <property type="nucleotide sequence ID" value="NZ_JABWTQ010000045.1"/>
</dbReference>
<evidence type="ECO:0000256" key="1">
    <source>
        <dbReference type="SAM" id="MobiDB-lite"/>
    </source>
</evidence>
<dbReference type="PATRIC" id="fig|46224.3.peg.3026"/>
<dbReference type="OrthoDB" id="1649278at2"/>